<proteinExistence type="predicted"/>
<dbReference type="Proteomes" id="UP000432715">
    <property type="component" value="Unassembled WGS sequence"/>
</dbReference>
<evidence type="ECO:0000313" key="2">
    <source>
        <dbReference type="EMBL" id="KAB3530917.1"/>
    </source>
</evidence>
<feature type="transmembrane region" description="Helical" evidence="1">
    <location>
        <begin position="6"/>
        <end position="24"/>
    </location>
</feature>
<gene>
    <name evidence="2" type="ORF">F8154_13430</name>
</gene>
<protein>
    <submittedName>
        <fullName evidence="2">Uncharacterized protein</fullName>
    </submittedName>
</protein>
<organism evidence="2 3">
    <name type="scientific">Alkaliphilus pronyensis</name>
    <dbReference type="NCBI Taxonomy" id="1482732"/>
    <lineage>
        <taxon>Bacteria</taxon>
        <taxon>Bacillati</taxon>
        <taxon>Bacillota</taxon>
        <taxon>Clostridia</taxon>
        <taxon>Peptostreptococcales</taxon>
        <taxon>Natronincolaceae</taxon>
        <taxon>Alkaliphilus</taxon>
    </lineage>
</organism>
<dbReference type="RefSeq" id="WP_151862134.1">
    <property type="nucleotide sequence ID" value="NZ_WBZC01000062.1"/>
</dbReference>
<reference evidence="2 3" key="1">
    <citation type="submission" date="2019-10" db="EMBL/GenBank/DDBJ databases">
        <title>Alkaliphilus serpentinus sp. nov. and Alkaliphilus pronyensis sp. nov., two novel anaerobic alkaliphilic species isolated from the serpentinized-hosted hydrothermal field of the Prony Bay (New Caledonia).</title>
        <authorList>
            <person name="Postec A."/>
        </authorList>
    </citation>
    <scope>NUCLEOTIDE SEQUENCE [LARGE SCALE GENOMIC DNA]</scope>
    <source>
        <strain evidence="2 3">LacV</strain>
    </source>
</reference>
<comment type="caution">
    <text evidence="2">The sequence shown here is derived from an EMBL/GenBank/DDBJ whole genome shotgun (WGS) entry which is preliminary data.</text>
</comment>
<keyword evidence="3" id="KW-1185">Reference proteome</keyword>
<keyword evidence="1" id="KW-1133">Transmembrane helix</keyword>
<dbReference type="AlphaFoldDB" id="A0A6I0EWZ3"/>
<evidence type="ECO:0000256" key="1">
    <source>
        <dbReference type="SAM" id="Phobius"/>
    </source>
</evidence>
<evidence type="ECO:0000313" key="3">
    <source>
        <dbReference type="Proteomes" id="UP000432715"/>
    </source>
</evidence>
<dbReference type="EMBL" id="WBZC01000062">
    <property type="protein sequence ID" value="KAB3530917.1"/>
    <property type="molecule type" value="Genomic_DNA"/>
</dbReference>
<sequence length="174" mass="20680">MVKAKYLIIVMAVIIALLVILQYNQYNENTELKKEIGRIHYDNIHYVKVHVISEIEELLNESYNIEKYLCMNQWKFNEFITFGLPAGFFDIYFSSIKHDYQLLTQELEANNEDNIDAIKQRLIAKLIVIEDELELIQNHCGEDLTKYYELTQDSELIRKVEARMQKELIKIKSQ</sequence>
<keyword evidence="1" id="KW-0472">Membrane</keyword>
<accession>A0A6I0EWZ3</accession>
<keyword evidence="1" id="KW-0812">Transmembrane</keyword>
<name>A0A6I0EWZ3_9FIRM</name>